<dbReference type="Proteomes" id="UP000665047">
    <property type="component" value="Chromosome"/>
</dbReference>
<dbReference type="SUPFAM" id="SSF46689">
    <property type="entry name" value="Homeodomain-like"/>
    <property type="match status" value="1"/>
</dbReference>
<evidence type="ECO:0000313" key="1">
    <source>
        <dbReference type="EMBL" id="QTL40305.1"/>
    </source>
</evidence>
<reference evidence="1 2" key="1">
    <citation type="submission" date="2021-03" db="EMBL/GenBank/DDBJ databases">
        <title>Complete Genome Sequence Data of Xenorhabdus budapestensis strain C72, a Candidate Biological Control Agent, from China.</title>
        <authorList>
            <person name="LI B."/>
            <person name="WANG S."/>
            <person name="QIU D."/>
        </authorList>
    </citation>
    <scope>NUCLEOTIDE SEQUENCE [LARGE SCALE GENOMIC DNA]</scope>
    <source>
        <strain evidence="1 2">C-7-2</strain>
    </source>
</reference>
<sequence>MKGKQKSFKRRTTVQREYVLSHSLNLLEQHGLSATLETLLTPLNIDINHIKHFWPDREALLYDCLRYHSQQIEARQRHILLDETLSPEQKLLARYDTLKEKVQEQRYPGCLFIAACGAFPDTDHPIHQLAELQKQNSFHYTIGLLQQIGIEDSEQVAKQMELILEGCLSKLLVKRELEDVITAKLLAQDILIIAKCRKDGALS</sequence>
<dbReference type="Gene3D" id="1.10.357.10">
    <property type="entry name" value="Tetracycline Repressor, domain 2"/>
    <property type="match status" value="1"/>
</dbReference>
<keyword evidence="2" id="KW-1185">Reference proteome</keyword>
<gene>
    <name evidence="1" type="ORF">HGO23_02495</name>
</gene>
<dbReference type="NCBIfam" id="NF047866">
    <property type="entry name" value="TF_DicD_YjdC"/>
    <property type="match status" value="1"/>
</dbReference>
<evidence type="ECO:0000313" key="2">
    <source>
        <dbReference type="Proteomes" id="UP000665047"/>
    </source>
</evidence>
<dbReference type="InterPro" id="IPR009057">
    <property type="entry name" value="Homeodomain-like_sf"/>
</dbReference>
<dbReference type="SUPFAM" id="SSF48498">
    <property type="entry name" value="Tetracyclin repressor-like, C-terminal domain"/>
    <property type="match status" value="1"/>
</dbReference>
<organism evidence="1 2">
    <name type="scientific">Xenorhabdus budapestensis</name>
    <dbReference type="NCBI Taxonomy" id="290110"/>
    <lineage>
        <taxon>Bacteria</taxon>
        <taxon>Pseudomonadati</taxon>
        <taxon>Pseudomonadota</taxon>
        <taxon>Gammaproteobacteria</taxon>
        <taxon>Enterobacterales</taxon>
        <taxon>Morganellaceae</taxon>
        <taxon>Xenorhabdus</taxon>
    </lineage>
</organism>
<dbReference type="NCBIfam" id="NF008647">
    <property type="entry name" value="PRK11640.1"/>
    <property type="match status" value="1"/>
</dbReference>
<proteinExistence type="predicted"/>
<name>A0ABX7VIN6_XENBU</name>
<accession>A0ABX7VIN6</accession>
<dbReference type="InterPro" id="IPR036271">
    <property type="entry name" value="Tet_transcr_reg_TetR-rel_C_sf"/>
</dbReference>
<protein>
    <submittedName>
        <fullName evidence="1">Transcriptional regulator</fullName>
    </submittedName>
</protein>
<dbReference type="EMBL" id="CP072455">
    <property type="protein sequence ID" value="QTL40305.1"/>
    <property type="molecule type" value="Genomic_DNA"/>
</dbReference>